<comment type="caution">
    <text evidence="2">The sequence shown here is derived from an EMBL/GenBank/DDBJ whole genome shotgun (WGS) entry which is preliminary data.</text>
</comment>
<dbReference type="OrthoDB" id="5294347at2"/>
<sequence>MLSHLKSFMDKHLSVPENESSEHQAHRLQIASAALMFELIRTDHDVSDAEVAQLREIMQTQMSLSDSEADELLALAEERATKSVSLYEFTSLICEQYDHPERIRLIENLWLIAYSDKHLDKYEEMVIRKTADLIYVSHSDFIKAKLRAREAKGLS</sequence>
<organism evidence="2 3">
    <name type="scientific">Pseudohongiella nitratireducens</name>
    <dbReference type="NCBI Taxonomy" id="1768907"/>
    <lineage>
        <taxon>Bacteria</taxon>
        <taxon>Pseudomonadati</taxon>
        <taxon>Pseudomonadota</taxon>
        <taxon>Gammaproteobacteria</taxon>
        <taxon>Pseudomonadales</taxon>
        <taxon>Pseudohongiellaceae</taxon>
        <taxon>Pseudohongiella</taxon>
    </lineage>
</organism>
<dbReference type="CDD" id="cd07313">
    <property type="entry name" value="terB_like_2"/>
    <property type="match status" value="1"/>
</dbReference>
<reference evidence="2" key="1">
    <citation type="journal article" date="2014" name="Int. J. Syst. Evol. Microbiol.">
        <title>Complete genome sequence of Corynebacterium casei LMG S-19264T (=DSM 44701T), isolated from a smear-ripened cheese.</title>
        <authorList>
            <consortium name="US DOE Joint Genome Institute (JGI-PGF)"/>
            <person name="Walter F."/>
            <person name="Albersmeier A."/>
            <person name="Kalinowski J."/>
            <person name="Ruckert C."/>
        </authorList>
    </citation>
    <scope>NUCLEOTIDE SEQUENCE</scope>
    <source>
        <strain evidence="2">CGMCC 1.15425</strain>
    </source>
</reference>
<name>A0A916QM37_9GAMM</name>
<dbReference type="AlphaFoldDB" id="A0A916QM37"/>
<dbReference type="InterPro" id="IPR029024">
    <property type="entry name" value="TerB-like"/>
</dbReference>
<gene>
    <name evidence="2" type="ORF">GCM10011403_29110</name>
</gene>
<proteinExistence type="predicted"/>
<evidence type="ECO:0000259" key="1">
    <source>
        <dbReference type="Pfam" id="PF05099"/>
    </source>
</evidence>
<dbReference type="RefSeq" id="WP_068811135.1">
    <property type="nucleotide sequence ID" value="NZ_BMIY01000015.1"/>
</dbReference>
<dbReference type="SUPFAM" id="SSF158682">
    <property type="entry name" value="TerB-like"/>
    <property type="match status" value="1"/>
</dbReference>
<dbReference type="Pfam" id="PF05099">
    <property type="entry name" value="TerB"/>
    <property type="match status" value="1"/>
</dbReference>
<feature type="domain" description="Co-chaperone DjlA N-terminal" evidence="1">
    <location>
        <begin position="29"/>
        <end position="145"/>
    </location>
</feature>
<accession>A0A916QM37</accession>
<evidence type="ECO:0000313" key="2">
    <source>
        <dbReference type="EMBL" id="GFZ83713.1"/>
    </source>
</evidence>
<protein>
    <recommendedName>
        <fullName evidence="1">Co-chaperone DjlA N-terminal domain-containing protein</fullName>
    </recommendedName>
</protein>
<reference evidence="2" key="2">
    <citation type="submission" date="2020-09" db="EMBL/GenBank/DDBJ databases">
        <authorList>
            <person name="Sun Q."/>
            <person name="Zhou Y."/>
        </authorList>
    </citation>
    <scope>NUCLEOTIDE SEQUENCE</scope>
    <source>
        <strain evidence="2">CGMCC 1.15425</strain>
    </source>
</reference>
<dbReference type="Proteomes" id="UP000627715">
    <property type="component" value="Unassembled WGS sequence"/>
</dbReference>
<dbReference type="EMBL" id="BMIY01000015">
    <property type="protein sequence ID" value="GFZ83713.1"/>
    <property type="molecule type" value="Genomic_DNA"/>
</dbReference>
<keyword evidence="3" id="KW-1185">Reference proteome</keyword>
<evidence type="ECO:0000313" key="3">
    <source>
        <dbReference type="Proteomes" id="UP000627715"/>
    </source>
</evidence>
<dbReference type="Gene3D" id="1.10.3680.10">
    <property type="entry name" value="TerB-like"/>
    <property type="match status" value="1"/>
</dbReference>
<dbReference type="InterPro" id="IPR007791">
    <property type="entry name" value="DjlA_N"/>
</dbReference>